<dbReference type="AlphaFoldDB" id="A0AA41QQY4"/>
<reference evidence="3" key="1">
    <citation type="submission" date="2022-03" db="EMBL/GenBank/DDBJ databases">
        <title>The complete genome sequence of a Methyloterrigena soli.</title>
        <authorList>
            <person name="Zi Z."/>
        </authorList>
    </citation>
    <scope>NUCLEOTIDE SEQUENCE</scope>
    <source>
        <strain evidence="3">M48</strain>
    </source>
</reference>
<dbReference type="Proteomes" id="UP001156140">
    <property type="component" value="Unassembled WGS sequence"/>
</dbReference>
<dbReference type="InterPro" id="IPR003646">
    <property type="entry name" value="SH3-like_bac-type"/>
</dbReference>
<evidence type="ECO:0000256" key="1">
    <source>
        <dbReference type="SAM" id="SignalP"/>
    </source>
</evidence>
<evidence type="ECO:0000259" key="2">
    <source>
        <dbReference type="Pfam" id="PF08239"/>
    </source>
</evidence>
<proteinExistence type="predicted"/>
<sequence>MRTQKAKSLTLSALALLATMPFLTPARAAEPTARSTAILQVRTAPGWTAPVIGNLAKNQQVTLEHCTRNGDWCQLGPELTPDLAGGWVRAGYLVGMAAKIRVTPFQFMVNPWGRGY</sequence>
<feature type="signal peptide" evidence="1">
    <location>
        <begin position="1"/>
        <end position="28"/>
    </location>
</feature>
<dbReference type="EMBL" id="JALAZD010000001">
    <property type="protein sequence ID" value="MCI0128016.1"/>
    <property type="molecule type" value="Genomic_DNA"/>
</dbReference>
<feature type="chain" id="PRO_5041397488" evidence="1">
    <location>
        <begin position="29"/>
        <end position="116"/>
    </location>
</feature>
<comment type="caution">
    <text evidence="3">The sequence shown here is derived from an EMBL/GenBank/DDBJ whole genome shotgun (WGS) entry which is preliminary data.</text>
</comment>
<keyword evidence="1" id="KW-0732">Signal</keyword>
<organism evidence="3 4">
    <name type="scientific">Paradevosia shaoguanensis</name>
    <dbReference type="NCBI Taxonomy" id="1335043"/>
    <lineage>
        <taxon>Bacteria</taxon>
        <taxon>Pseudomonadati</taxon>
        <taxon>Pseudomonadota</taxon>
        <taxon>Alphaproteobacteria</taxon>
        <taxon>Hyphomicrobiales</taxon>
        <taxon>Devosiaceae</taxon>
        <taxon>Paradevosia</taxon>
    </lineage>
</organism>
<feature type="domain" description="SH3b" evidence="2">
    <location>
        <begin position="39"/>
        <end position="93"/>
    </location>
</feature>
<dbReference type="RefSeq" id="WP_281736285.1">
    <property type="nucleotide sequence ID" value="NZ_JAKETQ010000001.1"/>
</dbReference>
<accession>A0AA41QQY4</accession>
<evidence type="ECO:0000313" key="4">
    <source>
        <dbReference type="Proteomes" id="UP001156140"/>
    </source>
</evidence>
<keyword evidence="4" id="KW-1185">Reference proteome</keyword>
<name>A0AA41QQY4_9HYPH</name>
<gene>
    <name evidence="3" type="ORF">ML536_14400</name>
</gene>
<protein>
    <submittedName>
        <fullName evidence="3">SH3 domain-containing protein</fullName>
    </submittedName>
</protein>
<evidence type="ECO:0000313" key="3">
    <source>
        <dbReference type="EMBL" id="MCI0128016.1"/>
    </source>
</evidence>
<dbReference type="Gene3D" id="2.30.30.40">
    <property type="entry name" value="SH3 Domains"/>
    <property type="match status" value="1"/>
</dbReference>
<dbReference type="Pfam" id="PF08239">
    <property type="entry name" value="SH3_3"/>
    <property type="match status" value="1"/>
</dbReference>